<accession>A0A3B0W2X6</accession>
<organism evidence="3">
    <name type="scientific">hydrothermal vent metagenome</name>
    <dbReference type="NCBI Taxonomy" id="652676"/>
    <lineage>
        <taxon>unclassified sequences</taxon>
        <taxon>metagenomes</taxon>
        <taxon>ecological metagenomes</taxon>
    </lineage>
</organism>
<feature type="region of interest" description="Disordered" evidence="2">
    <location>
        <begin position="1"/>
        <end position="45"/>
    </location>
</feature>
<gene>
    <name evidence="3" type="ORF">MNBD_GAMMA01-1334</name>
</gene>
<evidence type="ECO:0000256" key="1">
    <source>
        <dbReference type="SAM" id="Coils"/>
    </source>
</evidence>
<dbReference type="EMBL" id="UOEW01000214">
    <property type="protein sequence ID" value="VAW38946.1"/>
    <property type="molecule type" value="Genomic_DNA"/>
</dbReference>
<feature type="coiled-coil region" evidence="1">
    <location>
        <begin position="64"/>
        <end position="93"/>
    </location>
</feature>
<keyword evidence="1" id="KW-0175">Coiled coil</keyword>
<name>A0A3B0W2X6_9ZZZZ</name>
<feature type="compositionally biased region" description="Basic and acidic residues" evidence="2">
    <location>
        <begin position="19"/>
        <end position="30"/>
    </location>
</feature>
<sequence length="298" mass="32675">MGTQAEKIKDEITTDELEQENKTQEETKEGSEDEVEIAVDGEEELPTITEGQLKGRLARSSKKLDAANVKSSAAEERALMLEEENKLLRLQAKQSKPQKRPVDLDFESDAEFEKALSDFNKAEIAEEVKKQTTEAIKASQAQSATAKQASDLDAMIDTHYERSSKLGVTDYEAVESVAIDIMGEDAAKVIVTTSDVSDKILYHLGLKANKAKAEQIRSLIDSQQPGKVMMILGNIEEIVKRKPKTKNAPDPESKLPGGSTVTGIDAKIDKAREDAARTGDMSKLMALKKEKKLAGAKR</sequence>
<reference evidence="3" key="1">
    <citation type="submission" date="2018-06" db="EMBL/GenBank/DDBJ databases">
        <authorList>
            <person name="Zhirakovskaya E."/>
        </authorList>
    </citation>
    <scope>NUCLEOTIDE SEQUENCE</scope>
</reference>
<dbReference type="AlphaFoldDB" id="A0A3B0W2X6"/>
<evidence type="ECO:0000313" key="3">
    <source>
        <dbReference type="EMBL" id="VAW38946.1"/>
    </source>
</evidence>
<feature type="compositionally biased region" description="Acidic residues" evidence="2">
    <location>
        <begin position="31"/>
        <end position="45"/>
    </location>
</feature>
<evidence type="ECO:0000256" key="2">
    <source>
        <dbReference type="SAM" id="MobiDB-lite"/>
    </source>
</evidence>
<proteinExistence type="predicted"/>
<feature type="region of interest" description="Disordered" evidence="2">
    <location>
        <begin position="242"/>
        <end position="267"/>
    </location>
</feature>
<feature type="compositionally biased region" description="Basic and acidic residues" evidence="2">
    <location>
        <begin position="1"/>
        <end position="12"/>
    </location>
</feature>
<protein>
    <submittedName>
        <fullName evidence="3">Uncharacterized protein</fullName>
    </submittedName>
</protein>